<evidence type="ECO:0000256" key="3">
    <source>
        <dbReference type="ARBA" id="ARBA00023125"/>
    </source>
</evidence>
<dbReference type="RefSeq" id="WP_062411655.1">
    <property type="nucleotide sequence ID" value="NZ_JAJCIO010000011.1"/>
</dbReference>
<dbReference type="SUPFAM" id="SSF46785">
    <property type="entry name" value="Winged helix' DNA-binding domain"/>
    <property type="match status" value="1"/>
</dbReference>
<feature type="domain" description="HTH lysR-type" evidence="6">
    <location>
        <begin position="1"/>
        <end position="58"/>
    </location>
</feature>
<dbReference type="Pfam" id="PF00126">
    <property type="entry name" value="HTH_1"/>
    <property type="match status" value="1"/>
</dbReference>
<evidence type="ECO:0000256" key="4">
    <source>
        <dbReference type="ARBA" id="ARBA00023163"/>
    </source>
</evidence>
<dbReference type="Pfam" id="PF03466">
    <property type="entry name" value="LysR_substrate"/>
    <property type="match status" value="1"/>
</dbReference>
<feature type="compositionally biased region" description="Polar residues" evidence="5">
    <location>
        <begin position="307"/>
        <end position="318"/>
    </location>
</feature>
<gene>
    <name evidence="7" type="ORF">NE675_08290</name>
</gene>
<keyword evidence="4" id="KW-0804">Transcription</keyword>
<dbReference type="PANTHER" id="PTHR30126">
    <property type="entry name" value="HTH-TYPE TRANSCRIPTIONAL REGULATOR"/>
    <property type="match status" value="1"/>
</dbReference>
<feature type="region of interest" description="Disordered" evidence="5">
    <location>
        <begin position="292"/>
        <end position="318"/>
    </location>
</feature>
<evidence type="ECO:0000256" key="5">
    <source>
        <dbReference type="SAM" id="MobiDB-lite"/>
    </source>
</evidence>
<dbReference type="PANTHER" id="PTHR30126:SF40">
    <property type="entry name" value="HTH-TYPE TRANSCRIPTIONAL REGULATOR GLTR"/>
    <property type="match status" value="1"/>
</dbReference>
<keyword evidence="3" id="KW-0238">DNA-binding</keyword>
<dbReference type="Gene3D" id="1.10.10.10">
    <property type="entry name" value="Winged helix-like DNA-binding domain superfamily/Winged helix DNA-binding domain"/>
    <property type="match status" value="1"/>
</dbReference>
<dbReference type="EMBL" id="JANGEW010000014">
    <property type="protein sequence ID" value="MCQ5343016.1"/>
    <property type="molecule type" value="Genomic_DNA"/>
</dbReference>
<dbReference type="InterPro" id="IPR036388">
    <property type="entry name" value="WH-like_DNA-bd_sf"/>
</dbReference>
<evidence type="ECO:0000313" key="7">
    <source>
        <dbReference type="EMBL" id="MCQ5343016.1"/>
    </source>
</evidence>
<dbReference type="Proteomes" id="UP001206692">
    <property type="component" value="Unassembled WGS sequence"/>
</dbReference>
<evidence type="ECO:0000256" key="1">
    <source>
        <dbReference type="ARBA" id="ARBA00009437"/>
    </source>
</evidence>
<comment type="similarity">
    <text evidence="1">Belongs to the LysR transcriptional regulatory family.</text>
</comment>
<dbReference type="Gene3D" id="3.40.190.10">
    <property type="entry name" value="Periplasmic binding protein-like II"/>
    <property type="match status" value="2"/>
</dbReference>
<keyword evidence="2" id="KW-0805">Transcription regulation</keyword>
<evidence type="ECO:0000256" key="2">
    <source>
        <dbReference type="ARBA" id="ARBA00023015"/>
    </source>
</evidence>
<dbReference type="PRINTS" id="PR00039">
    <property type="entry name" value="HTHLYSR"/>
</dbReference>
<sequence length="318" mass="36311">MDTTTLRTFIALAQIKNFTKTAQQLFVAQSTVTNRIRDLEMELGVPLFIRSHKQVDLTASGQKFLDYAQRFVSLELTALQDIQASPTYAQKVNIGTTNTIYESHLQRRIRSYLKKQKDVSLHVTISHTADMMRQLQEGTLDAIFSFSAMFKSGFVCQPYRTDSLVLVCKASDTSYAKGIYKDDLQKIDYLFCNFALQGVGLYIQDLFPRHHRFPLEIDNSTKLPQYVAEGIGYTFLPKSLIEDDLQAKRLRAIPLLDFEPPKVDSYYITRSPSTVPAALEEELLADRSYRFQDDDEGRHDDDGNEDIQGTDTGRNFDL</sequence>
<accession>A0ABT1ST13</accession>
<dbReference type="InterPro" id="IPR000847">
    <property type="entry name" value="LysR_HTH_N"/>
</dbReference>
<dbReference type="CDD" id="cd05466">
    <property type="entry name" value="PBP2_LTTR_substrate"/>
    <property type="match status" value="1"/>
</dbReference>
<name>A0ABT1ST13_9FIRM</name>
<keyword evidence="8" id="KW-1185">Reference proteome</keyword>
<dbReference type="SUPFAM" id="SSF53850">
    <property type="entry name" value="Periplasmic binding protein-like II"/>
    <property type="match status" value="1"/>
</dbReference>
<reference evidence="7 8" key="1">
    <citation type="submission" date="2022-06" db="EMBL/GenBank/DDBJ databases">
        <title>Isolation of gut microbiota from human fecal samples.</title>
        <authorList>
            <person name="Pamer E.G."/>
            <person name="Barat B."/>
            <person name="Waligurski E."/>
            <person name="Medina S."/>
            <person name="Paddock L."/>
            <person name="Mostad J."/>
        </authorList>
    </citation>
    <scope>NUCLEOTIDE SEQUENCE [LARGE SCALE GENOMIC DNA]</scope>
    <source>
        <strain evidence="7 8">DFI.1.1</strain>
    </source>
</reference>
<organism evidence="7 8">
    <name type="scientific">Megasphaera massiliensis</name>
    <dbReference type="NCBI Taxonomy" id="1232428"/>
    <lineage>
        <taxon>Bacteria</taxon>
        <taxon>Bacillati</taxon>
        <taxon>Bacillota</taxon>
        <taxon>Negativicutes</taxon>
        <taxon>Veillonellales</taxon>
        <taxon>Veillonellaceae</taxon>
        <taxon>Megasphaera</taxon>
    </lineage>
</organism>
<dbReference type="PROSITE" id="PS50931">
    <property type="entry name" value="HTH_LYSR"/>
    <property type="match status" value="1"/>
</dbReference>
<feature type="compositionally biased region" description="Basic and acidic residues" evidence="5">
    <location>
        <begin position="292"/>
        <end position="301"/>
    </location>
</feature>
<proteinExistence type="inferred from homology"/>
<evidence type="ECO:0000313" key="8">
    <source>
        <dbReference type="Proteomes" id="UP001206692"/>
    </source>
</evidence>
<comment type="caution">
    <text evidence="7">The sequence shown here is derived from an EMBL/GenBank/DDBJ whole genome shotgun (WGS) entry which is preliminary data.</text>
</comment>
<dbReference type="InterPro" id="IPR005119">
    <property type="entry name" value="LysR_subst-bd"/>
</dbReference>
<evidence type="ECO:0000259" key="6">
    <source>
        <dbReference type="PROSITE" id="PS50931"/>
    </source>
</evidence>
<protein>
    <submittedName>
        <fullName evidence="7">LysR family transcriptional regulator</fullName>
    </submittedName>
</protein>
<dbReference type="InterPro" id="IPR036390">
    <property type="entry name" value="WH_DNA-bd_sf"/>
</dbReference>